<accession>A0AAD5RT56</accession>
<name>A0AAD5RT56_9PEZI</name>
<evidence type="ECO:0000313" key="2">
    <source>
        <dbReference type="EMBL" id="KAJ2902871.1"/>
    </source>
</evidence>
<sequence length="258" mass="28031">MNLVLDCPVLAPAHPSCAACGKHPACRLASRHVALYNAIVKHHPAFPAPRHEECHDDLASETGPVCPVAPRCNGYKDGSSGSDSGGGDADDHHGGCGKANAIAECFMREVGRNGWGGEKVPSSMDDEEEVREWTRIVVEKWHERNGGRGGGVQEEPDEYEEGGKGEENKYEDEEEEGEFVEITAAMIRAVYLLGKKDGEGDIRDGENQDDDSPEEGPRLNLDGEDEENQEEGRSEAPLSLNVEFTGTIMPYEVLNNVS</sequence>
<gene>
    <name evidence="2" type="ORF">MKZ38_010682</name>
</gene>
<dbReference type="EMBL" id="JAKWBI020000097">
    <property type="protein sequence ID" value="KAJ2902871.1"/>
    <property type="molecule type" value="Genomic_DNA"/>
</dbReference>
<keyword evidence="3" id="KW-1185">Reference proteome</keyword>
<proteinExistence type="predicted"/>
<evidence type="ECO:0000313" key="3">
    <source>
        <dbReference type="Proteomes" id="UP001201980"/>
    </source>
</evidence>
<feature type="region of interest" description="Disordered" evidence="1">
    <location>
        <begin position="144"/>
        <end position="175"/>
    </location>
</feature>
<comment type="caution">
    <text evidence="2">The sequence shown here is derived from an EMBL/GenBank/DDBJ whole genome shotgun (WGS) entry which is preliminary data.</text>
</comment>
<reference evidence="2" key="1">
    <citation type="submission" date="2022-07" db="EMBL/GenBank/DDBJ databases">
        <title>Draft genome sequence of Zalerion maritima ATCC 34329, a (micro)plastics degrading marine fungus.</title>
        <authorList>
            <person name="Paco A."/>
            <person name="Goncalves M.F.M."/>
            <person name="Rocha-Santos T.A.P."/>
            <person name="Alves A."/>
        </authorList>
    </citation>
    <scope>NUCLEOTIDE SEQUENCE</scope>
    <source>
        <strain evidence="2">ATCC 34329</strain>
    </source>
</reference>
<evidence type="ECO:0000256" key="1">
    <source>
        <dbReference type="SAM" id="MobiDB-lite"/>
    </source>
</evidence>
<protein>
    <submittedName>
        <fullName evidence="2">Uncharacterized protein</fullName>
    </submittedName>
</protein>
<dbReference type="Proteomes" id="UP001201980">
    <property type="component" value="Unassembled WGS sequence"/>
</dbReference>
<feature type="compositionally biased region" description="Basic and acidic residues" evidence="1">
    <location>
        <begin position="196"/>
        <end position="206"/>
    </location>
</feature>
<organism evidence="2 3">
    <name type="scientific">Zalerion maritima</name>
    <dbReference type="NCBI Taxonomy" id="339359"/>
    <lineage>
        <taxon>Eukaryota</taxon>
        <taxon>Fungi</taxon>
        <taxon>Dikarya</taxon>
        <taxon>Ascomycota</taxon>
        <taxon>Pezizomycotina</taxon>
        <taxon>Sordariomycetes</taxon>
        <taxon>Lulworthiomycetidae</taxon>
        <taxon>Lulworthiales</taxon>
        <taxon>Lulworthiaceae</taxon>
        <taxon>Zalerion</taxon>
    </lineage>
</organism>
<dbReference type="AlphaFoldDB" id="A0AAD5RT56"/>
<feature type="region of interest" description="Disordered" evidence="1">
    <location>
        <begin position="196"/>
        <end position="241"/>
    </location>
</feature>